<dbReference type="Pfam" id="PF00364">
    <property type="entry name" value="Biotin_lipoyl"/>
    <property type="match status" value="1"/>
</dbReference>
<dbReference type="SUPFAM" id="SSF51230">
    <property type="entry name" value="Single hybrid motif"/>
    <property type="match status" value="1"/>
</dbReference>
<reference evidence="4" key="1">
    <citation type="submission" date="2021-02" db="EMBL/GenBank/DDBJ databases">
        <title>Neisseriaceae sp. 26B isolated from the cloaca of a Common Toad-headed Turtle (Mesoclemmys nasuta).</title>
        <authorList>
            <person name="Spergser J."/>
            <person name="Busse H.-J."/>
        </authorList>
    </citation>
    <scope>NUCLEOTIDE SEQUENCE</scope>
    <source>
        <strain evidence="4">26B</strain>
    </source>
</reference>
<dbReference type="GO" id="GO:0009317">
    <property type="term" value="C:acetyl-CoA carboxylase complex"/>
    <property type="evidence" value="ECO:0007669"/>
    <property type="project" value="InterPro"/>
</dbReference>
<dbReference type="CDD" id="cd06850">
    <property type="entry name" value="biotinyl_domain"/>
    <property type="match status" value="1"/>
</dbReference>
<keyword evidence="5" id="KW-1185">Reference proteome</keyword>
<dbReference type="InterPro" id="IPR000089">
    <property type="entry name" value="Biotin_lipoyl"/>
</dbReference>
<sequence length="80" mass="8261">MATIDIISPLPGTFYRKSAPDAPPFAEVGDTIAAGAVIGLVEVMKQYSELAADDGGKIMAFHIEDGDAVEAGQVVAVLEV</sequence>
<dbReference type="Proteomes" id="UP000653156">
    <property type="component" value="Chromosome"/>
</dbReference>
<dbReference type="PRINTS" id="PR01071">
    <property type="entry name" value="ACOABIOTINCC"/>
</dbReference>
<dbReference type="PROSITE" id="PS50968">
    <property type="entry name" value="BIOTINYL_LIPOYL"/>
    <property type="match status" value="1"/>
</dbReference>
<keyword evidence="2" id="KW-0444">Lipid biosynthesis</keyword>
<dbReference type="RefSeq" id="WP_230339399.1">
    <property type="nucleotide sequence ID" value="NZ_CP069798.1"/>
</dbReference>
<dbReference type="UniPathway" id="UPA00094"/>
<dbReference type="NCBIfam" id="NF005457">
    <property type="entry name" value="PRK07051.1"/>
    <property type="match status" value="1"/>
</dbReference>
<comment type="function">
    <text evidence="1 2">This protein is a component of the acetyl coenzyme A carboxylase complex; first, biotin carboxylase catalyzes the carboxylation of the carrier protein and then the transcarboxylase transfers the carboxyl group to form malonyl-CoA.</text>
</comment>
<gene>
    <name evidence="4" type="ORF">JQU52_01340</name>
</gene>
<keyword evidence="2" id="KW-0092">Biotin</keyword>
<comment type="pathway">
    <text evidence="2">Lipid metabolism; fatty acid biosynthesis.</text>
</comment>
<keyword evidence="2" id="KW-0443">Lipid metabolism</keyword>
<evidence type="ECO:0000313" key="4">
    <source>
        <dbReference type="EMBL" id="QRQ82107.1"/>
    </source>
</evidence>
<dbReference type="InterPro" id="IPR001249">
    <property type="entry name" value="AcCoA_biotinCC"/>
</dbReference>
<evidence type="ECO:0000259" key="3">
    <source>
        <dbReference type="PROSITE" id="PS50968"/>
    </source>
</evidence>
<proteinExistence type="predicted"/>
<dbReference type="EMBL" id="CP069798">
    <property type="protein sequence ID" value="QRQ82107.1"/>
    <property type="molecule type" value="Genomic_DNA"/>
</dbReference>
<protein>
    <recommendedName>
        <fullName evidence="2">Biotin carboxyl carrier protein of acetyl-CoA carboxylase</fullName>
    </recommendedName>
</protein>
<keyword evidence="2" id="KW-0275">Fatty acid biosynthesis</keyword>
<dbReference type="GO" id="GO:0003989">
    <property type="term" value="F:acetyl-CoA carboxylase activity"/>
    <property type="evidence" value="ECO:0007669"/>
    <property type="project" value="InterPro"/>
</dbReference>
<dbReference type="KEGG" id="ptes:JQU52_01340"/>
<evidence type="ECO:0000256" key="2">
    <source>
        <dbReference type="RuleBase" id="RU364072"/>
    </source>
</evidence>
<dbReference type="InterPro" id="IPR011053">
    <property type="entry name" value="Single_hybrid_motif"/>
</dbReference>
<dbReference type="AlphaFoldDB" id="A0A892ZJX0"/>
<evidence type="ECO:0000313" key="5">
    <source>
        <dbReference type="Proteomes" id="UP000653156"/>
    </source>
</evidence>
<name>A0A892ZJX0_9NEIS</name>
<accession>A0A892ZJX0</accession>
<keyword evidence="2" id="KW-0276">Fatty acid metabolism</keyword>
<organism evidence="4 5">
    <name type="scientific">Paralysiella testudinis</name>
    <dbReference type="NCBI Taxonomy" id="2809020"/>
    <lineage>
        <taxon>Bacteria</taxon>
        <taxon>Pseudomonadati</taxon>
        <taxon>Pseudomonadota</taxon>
        <taxon>Betaproteobacteria</taxon>
        <taxon>Neisseriales</taxon>
        <taxon>Neisseriaceae</taxon>
        <taxon>Paralysiella</taxon>
    </lineage>
</organism>
<dbReference type="GO" id="GO:0006633">
    <property type="term" value="P:fatty acid biosynthetic process"/>
    <property type="evidence" value="ECO:0007669"/>
    <property type="project" value="UniProtKB-UniPathway"/>
</dbReference>
<evidence type="ECO:0000256" key="1">
    <source>
        <dbReference type="ARBA" id="ARBA00003761"/>
    </source>
</evidence>
<dbReference type="Gene3D" id="2.40.50.100">
    <property type="match status" value="1"/>
</dbReference>
<feature type="domain" description="Lipoyl-binding" evidence="3">
    <location>
        <begin position="1"/>
        <end position="79"/>
    </location>
</feature>